<dbReference type="SUPFAM" id="SSF88659">
    <property type="entry name" value="Sigma3 and sigma4 domains of RNA polymerase sigma factors"/>
    <property type="match status" value="1"/>
</dbReference>
<dbReference type="AlphaFoldDB" id="A6BCT9"/>
<protein>
    <recommendedName>
        <fullName evidence="3">RNA polymerase sigma factor 70 region 4 type 2 domain-containing protein</fullName>
    </recommendedName>
</protein>
<evidence type="ECO:0000313" key="1">
    <source>
        <dbReference type="EMBL" id="EDM64256.1"/>
    </source>
</evidence>
<comment type="caution">
    <text evidence="1">The sequence shown here is derived from an EMBL/GenBank/DDBJ whole genome shotgun (WGS) entry which is preliminary data.</text>
</comment>
<organism evidence="1 2">
    <name type="scientific">Dorea longicatena DSM 13814</name>
    <dbReference type="NCBI Taxonomy" id="411462"/>
    <lineage>
        <taxon>Bacteria</taxon>
        <taxon>Bacillati</taxon>
        <taxon>Bacillota</taxon>
        <taxon>Clostridia</taxon>
        <taxon>Lachnospirales</taxon>
        <taxon>Lachnospiraceae</taxon>
        <taxon>Dorea</taxon>
    </lineage>
</organism>
<dbReference type="InterPro" id="IPR013324">
    <property type="entry name" value="RNA_pol_sigma_r3/r4-like"/>
</dbReference>
<dbReference type="EMBL" id="AAXB02000001">
    <property type="protein sequence ID" value="EDM64256.1"/>
    <property type="molecule type" value="Genomic_DNA"/>
</dbReference>
<evidence type="ECO:0008006" key="3">
    <source>
        <dbReference type="Google" id="ProtNLM"/>
    </source>
</evidence>
<evidence type="ECO:0000313" key="2">
    <source>
        <dbReference type="Proteomes" id="UP000004016"/>
    </source>
</evidence>
<dbReference type="Proteomes" id="UP000004016">
    <property type="component" value="Unassembled WGS sequence"/>
</dbReference>
<accession>A6BCT9</accession>
<gene>
    <name evidence="1" type="ORF">DORLON_00102</name>
</gene>
<sequence>MLRVMGEVSYRDIGQLFSKSESWARVTYYRAKKMIVEKMGGAGNDEM</sequence>
<name>A6BCT9_9FIRM</name>
<reference evidence="1 2" key="2">
    <citation type="submission" date="2007-04" db="EMBL/GenBank/DDBJ databases">
        <title>Draft genome sequence of Dorea longicatena (DSM 13814).</title>
        <authorList>
            <person name="Sudarsanam P."/>
            <person name="Ley R."/>
            <person name="Guruge J."/>
            <person name="Turnbaugh P.J."/>
            <person name="Mahowald M."/>
            <person name="Liep D."/>
            <person name="Gordon J."/>
        </authorList>
    </citation>
    <scope>NUCLEOTIDE SEQUENCE [LARGE SCALE GENOMIC DNA]</scope>
    <source>
        <strain evidence="1 2">DSM 13814</strain>
    </source>
</reference>
<reference evidence="1 2" key="1">
    <citation type="submission" date="2007-03" db="EMBL/GenBank/DDBJ databases">
        <authorList>
            <person name="Fulton L."/>
            <person name="Clifton S."/>
            <person name="Fulton B."/>
            <person name="Xu J."/>
            <person name="Minx P."/>
            <person name="Pepin K.H."/>
            <person name="Johnson M."/>
            <person name="Thiruvilangam P."/>
            <person name="Bhonagiri V."/>
            <person name="Nash W.E."/>
            <person name="Mardis E.R."/>
            <person name="Wilson R.K."/>
        </authorList>
    </citation>
    <scope>NUCLEOTIDE SEQUENCE [LARGE SCALE GENOMIC DNA]</scope>
    <source>
        <strain evidence="1 2">DSM 13814</strain>
    </source>
</reference>
<dbReference type="HOGENOM" id="CLU_3167371_0_0_9"/>
<proteinExistence type="predicted"/>